<evidence type="ECO:0000313" key="2">
    <source>
        <dbReference type="Proteomes" id="UP000018680"/>
    </source>
</evidence>
<dbReference type="OrthoDB" id="546286at2"/>
<protein>
    <submittedName>
        <fullName evidence="1">Mobile element protein</fullName>
    </submittedName>
</protein>
<dbReference type="PANTHER" id="PTHR33408">
    <property type="entry name" value="TRANSPOSASE"/>
    <property type="match status" value="1"/>
</dbReference>
<evidence type="ECO:0000313" key="1">
    <source>
        <dbReference type="EMBL" id="AHC15441.1"/>
    </source>
</evidence>
<dbReference type="HOGENOM" id="CLU_1137406_0_0_12"/>
<keyword evidence="2" id="KW-1185">Reference proteome</keyword>
<reference evidence="1 2" key="1">
    <citation type="journal article" date="2015" name="Stand. Genomic Sci.">
        <title>Complete genome sequence and description of Salinispira pacifica gen. nov., sp. nov., a novel spirochaete isolated form a hypersaline microbial mat.</title>
        <authorList>
            <person name="Ben Hania W."/>
            <person name="Joseph M."/>
            <person name="Schumann P."/>
            <person name="Bunk B."/>
            <person name="Fiebig A."/>
            <person name="Sproer C."/>
            <person name="Klenk H.P."/>
            <person name="Fardeau M.L."/>
            <person name="Spring S."/>
        </authorList>
    </citation>
    <scope>NUCLEOTIDE SEQUENCE [LARGE SCALE GENOMIC DNA]</scope>
    <source>
        <strain evidence="1 2">L21-RPul-D2</strain>
    </source>
</reference>
<dbReference type="eggNOG" id="COG3666">
    <property type="taxonomic scope" value="Bacteria"/>
</dbReference>
<sequence>MKIVLEENDLNLINGLLLLDPDIEMIFRKALYKNGRYIISISEEDLDFIASMDRECVELFTKVLAICYSENLIGKEMFAIDGCKISSNCSKEWSGTKAQLLKKVESIRKSIAYLVEKHQHEHAQKTGTDNQDKEIAAIKKLEAKAEKITRWLEENDDRLGASGKPVKSNLTDNESAKMVSSHGVIQGYNGIAAVDDKNQVIVWARAYGDINESGHLPEILTDIKKHCRNIGIASDIFENCSFAH</sequence>
<dbReference type="AlphaFoldDB" id="V5WJT7"/>
<dbReference type="RefSeq" id="WP_024268352.1">
    <property type="nucleotide sequence ID" value="NC_023035.1"/>
</dbReference>
<dbReference type="KEGG" id="slr:L21SP2_2074"/>
<dbReference type="STRING" id="1307761.L21SP2_2074"/>
<organism evidence="1 2">
    <name type="scientific">Salinispira pacifica</name>
    <dbReference type="NCBI Taxonomy" id="1307761"/>
    <lineage>
        <taxon>Bacteria</taxon>
        <taxon>Pseudomonadati</taxon>
        <taxon>Spirochaetota</taxon>
        <taxon>Spirochaetia</taxon>
        <taxon>Spirochaetales</taxon>
        <taxon>Spirochaetaceae</taxon>
        <taxon>Salinispira</taxon>
    </lineage>
</organism>
<dbReference type="EMBL" id="CP006939">
    <property type="protein sequence ID" value="AHC15441.1"/>
    <property type="molecule type" value="Genomic_DNA"/>
</dbReference>
<gene>
    <name evidence="1" type="ORF">L21SP2_2074</name>
</gene>
<proteinExistence type="predicted"/>
<dbReference type="Proteomes" id="UP000018680">
    <property type="component" value="Chromosome"/>
</dbReference>
<name>V5WJT7_9SPIO</name>
<accession>V5WJT7</accession>